<feature type="domain" description="Thioredoxin" evidence="2">
    <location>
        <begin position="183"/>
        <end position="322"/>
    </location>
</feature>
<gene>
    <name evidence="3" type="ORF">Ataiwa_21190</name>
</gene>
<keyword evidence="1" id="KW-0732">Signal</keyword>
<dbReference type="PANTHER" id="PTHR42852">
    <property type="entry name" value="THIOL:DISULFIDE INTERCHANGE PROTEIN DSBE"/>
    <property type="match status" value="1"/>
</dbReference>
<evidence type="ECO:0000313" key="3">
    <source>
        <dbReference type="EMBL" id="GMQ33847.1"/>
    </source>
</evidence>
<feature type="chain" id="PRO_5045323595" description="Thioredoxin domain-containing protein" evidence="1">
    <location>
        <begin position="19"/>
        <end position="323"/>
    </location>
</feature>
<dbReference type="CDD" id="cd02966">
    <property type="entry name" value="TlpA_like_family"/>
    <property type="match status" value="1"/>
</dbReference>
<dbReference type="Pfam" id="PF00578">
    <property type="entry name" value="AhpC-TSA"/>
    <property type="match status" value="1"/>
</dbReference>
<reference evidence="3 4" key="1">
    <citation type="submission" date="2023-08" db="EMBL/GenBank/DDBJ databases">
        <title>Draft genome sequence of Algoriphagus taiwanensis.</title>
        <authorList>
            <person name="Takatani N."/>
            <person name="Hosokawa M."/>
            <person name="Sawabe T."/>
        </authorList>
    </citation>
    <scope>NUCLEOTIDE SEQUENCE [LARGE SCALE GENOMIC DNA]</scope>
    <source>
        <strain evidence="3 4">JCM 19755</strain>
    </source>
</reference>
<keyword evidence="4" id="KW-1185">Reference proteome</keyword>
<dbReference type="Proteomes" id="UP001307705">
    <property type="component" value="Unassembled WGS sequence"/>
</dbReference>
<dbReference type="SUPFAM" id="SSF52833">
    <property type="entry name" value="Thioredoxin-like"/>
    <property type="match status" value="1"/>
</dbReference>
<proteinExistence type="predicted"/>
<dbReference type="EMBL" id="BTPE01000006">
    <property type="protein sequence ID" value="GMQ33847.1"/>
    <property type="molecule type" value="Genomic_DNA"/>
</dbReference>
<dbReference type="InterPro" id="IPR013766">
    <property type="entry name" value="Thioredoxin_domain"/>
</dbReference>
<dbReference type="PANTHER" id="PTHR42852:SF13">
    <property type="entry name" value="PROTEIN DIPZ"/>
    <property type="match status" value="1"/>
</dbReference>
<evidence type="ECO:0000259" key="2">
    <source>
        <dbReference type="PROSITE" id="PS51352"/>
    </source>
</evidence>
<organism evidence="3 4">
    <name type="scientific">Algoriphagus taiwanensis</name>
    <dbReference type="NCBI Taxonomy" id="1445656"/>
    <lineage>
        <taxon>Bacteria</taxon>
        <taxon>Pseudomonadati</taxon>
        <taxon>Bacteroidota</taxon>
        <taxon>Cytophagia</taxon>
        <taxon>Cytophagales</taxon>
        <taxon>Cyclobacteriaceae</taxon>
        <taxon>Algoriphagus</taxon>
    </lineage>
</organism>
<name>A0ABQ6Q495_9BACT</name>
<dbReference type="InterPro" id="IPR050553">
    <property type="entry name" value="Thioredoxin_ResA/DsbE_sf"/>
</dbReference>
<dbReference type="Gene3D" id="3.40.30.10">
    <property type="entry name" value="Glutaredoxin"/>
    <property type="match status" value="1"/>
</dbReference>
<accession>A0ABQ6Q495</accession>
<evidence type="ECO:0000256" key="1">
    <source>
        <dbReference type="SAM" id="SignalP"/>
    </source>
</evidence>
<protein>
    <recommendedName>
        <fullName evidence="2">Thioredoxin domain-containing protein</fullName>
    </recommendedName>
</protein>
<dbReference type="InterPro" id="IPR000866">
    <property type="entry name" value="AhpC/TSA"/>
</dbReference>
<sequence>MKPFLFLLLVLFSFDSFSQSTVISELEADFTGNRFLRIVHGDRFFDVWGENYAFSHTDDSKGPKKLSLLFIKNSGKIQERKDFWIEDGEYRLTGKVNDESTWEVFPNHPYNQIDQEIESADLETRKKLIFQQLENELGQEKLIKFKLDFTDEELRSALNLIPSDSWYHGEIGTYLTLNESTRAKIGEPAPDFSLESKSGEMFQLSEQKGKYTLLEFSYTGCPYCFLAIPELRKFHDEMGDQIQVVSLWKDQTKKIWLESQSDHKSQITWTNVWDPNGLSSSLFDIKIWPSYVLIDPEGKVKSIWSGYKKGSSLSKKIQREISL</sequence>
<dbReference type="PROSITE" id="PS51352">
    <property type="entry name" value="THIOREDOXIN_2"/>
    <property type="match status" value="1"/>
</dbReference>
<evidence type="ECO:0000313" key="4">
    <source>
        <dbReference type="Proteomes" id="UP001307705"/>
    </source>
</evidence>
<dbReference type="InterPro" id="IPR036249">
    <property type="entry name" value="Thioredoxin-like_sf"/>
</dbReference>
<feature type="signal peptide" evidence="1">
    <location>
        <begin position="1"/>
        <end position="18"/>
    </location>
</feature>
<comment type="caution">
    <text evidence="3">The sequence shown here is derived from an EMBL/GenBank/DDBJ whole genome shotgun (WGS) entry which is preliminary data.</text>
</comment>